<dbReference type="Proteomes" id="UP001055072">
    <property type="component" value="Unassembled WGS sequence"/>
</dbReference>
<organism evidence="1 2">
    <name type="scientific">Irpex rosettiformis</name>
    <dbReference type="NCBI Taxonomy" id="378272"/>
    <lineage>
        <taxon>Eukaryota</taxon>
        <taxon>Fungi</taxon>
        <taxon>Dikarya</taxon>
        <taxon>Basidiomycota</taxon>
        <taxon>Agaricomycotina</taxon>
        <taxon>Agaricomycetes</taxon>
        <taxon>Polyporales</taxon>
        <taxon>Irpicaceae</taxon>
        <taxon>Irpex</taxon>
    </lineage>
</organism>
<accession>A0ACB8TT55</accession>
<comment type="caution">
    <text evidence="1">The sequence shown here is derived from an EMBL/GenBank/DDBJ whole genome shotgun (WGS) entry which is preliminary data.</text>
</comment>
<sequence length="93" mass="10368">MHVQVVWSVLFLSKALSKDQHSISYSRNASGFEDGLQMSIMMAASAGVVIMKTRAAKSIGHVRWRYWLRISAFLGQISRRSSLPGDTVSQPDK</sequence>
<protein>
    <submittedName>
        <fullName evidence="1">Uncharacterized protein</fullName>
    </submittedName>
</protein>
<dbReference type="EMBL" id="MU274934">
    <property type="protein sequence ID" value="KAI0085129.1"/>
    <property type="molecule type" value="Genomic_DNA"/>
</dbReference>
<reference evidence="1" key="1">
    <citation type="journal article" date="2021" name="Environ. Microbiol.">
        <title>Gene family expansions and transcriptome signatures uncover fungal adaptations to wood decay.</title>
        <authorList>
            <person name="Hage H."/>
            <person name="Miyauchi S."/>
            <person name="Viragh M."/>
            <person name="Drula E."/>
            <person name="Min B."/>
            <person name="Chaduli D."/>
            <person name="Navarro D."/>
            <person name="Favel A."/>
            <person name="Norest M."/>
            <person name="Lesage-Meessen L."/>
            <person name="Balint B."/>
            <person name="Merenyi Z."/>
            <person name="de Eugenio L."/>
            <person name="Morin E."/>
            <person name="Martinez A.T."/>
            <person name="Baldrian P."/>
            <person name="Stursova M."/>
            <person name="Martinez M.J."/>
            <person name="Novotny C."/>
            <person name="Magnuson J.K."/>
            <person name="Spatafora J.W."/>
            <person name="Maurice S."/>
            <person name="Pangilinan J."/>
            <person name="Andreopoulos W."/>
            <person name="LaButti K."/>
            <person name="Hundley H."/>
            <person name="Na H."/>
            <person name="Kuo A."/>
            <person name="Barry K."/>
            <person name="Lipzen A."/>
            <person name="Henrissat B."/>
            <person name="Riley R."/>
            <person name="Ahrendt S."/>
            <person name="Nagy L.G."/>
            <person name="Grigoriev I.V."/>
            <person name="Martin F."/>
            <person name="Rosso M.N."/>
        </authorList>
    </citation>
    <scope>NUCLEOTIDE SEQUENCE</scope>
    <source>
        <strain evidence="1">CBS 384.51</strain>
    </source>
</reference>
<proteinExistence type="predicted"/>
<evidence type="ECO:0000313" key="2">
    <source>
        <dbReference type="Proteomes" id="UP001055072"/>
    </source>
</evidence>
<evidence type="ECO:0000313" key="1">
    <source>
        <dbReference type="EMBL" id="KAI0085129.1"/>
    </source>
</evidence>
<name>A0ACB8TT55_9APHY</name>
<keyword evidence="2" id="KW-1185">Reference proteome</keyword>
<gene>
    <name evidence="1" type="ORF">BDY19DRAFT_967282</name>
</gene>